<evidence type="ECO:0000256" key="1">
    <source>
        <dbReference type="ARBA" id="ARBA00004496"/>
    </source>
</evidence>
<keyword evidence="2" id="KW-0963">Cytoplasm</keyword>
<keyword evidence="3 10" id="KW-0808">Transferase</keyword>
<evidence type="ECO:0000256" key="8">
    <source>
        <dbReference type="ARBA" id="ARBA00040505"/>
    </source>
</evidence>
<evidence type="ECO:0000256" key="2">
    <source>
        <dbReference type="ARBA" id="ARBA00022490"/>
    </source>
</evidence>
<comment type="subcellular location">
    <subcellularLocation>
        <location evidence="1">Cytoplasm</location>
    </subcellularLocation>
</comment>
<dbReference type="GO" id="GO:0004672">
    <property type="term" value="F:protein kinase activity"/>
    <property type="evidence" value="ECO:0007669"/>
    <property type="project" value="InterPro"/>
</dbReference>
<dbReference type="Pfam" id="PF01636">
    <property type="entry name" value="APH"/>
    <property type="match status" value="1"/>
</dbReference>
<proteinExistence type="predicted"/>
<dbReference type="InterPro" id="IPR000719">
    <property type="entry name" value="Prot_kinase_dom"/>
</dbReference>
<reference evidence="10" key="1">
    <citation type="submission" date="2016-03" db="EMBL/GenBank/DDBJ databases">
        <title>Microsymbionts genomes from the relict species Vavilovia formosa.</title>
        <authorList>
            <person name="Chirak E."/>
            <person name="Kimeklis A."/>
            <person name="Kopat V."/>
            <person name="Andronov E."/>
        </authorList>
    </citation>
    <scope>NUCLEOTIDE SEQUENCE [LARGE SCALE GENOMIC DNA]</scope>
    <source>
        <strain evidence="10">Vaf12</strain>
    </source>
</reference>
<dbReference type="Gene3D" id="3.90.1200.10">
    <property type="match status" value="1"/>
</dbReference>
<evidence type="ECO:0000256" key="6">
    <source>
        <dbReference type="ARBA" id="ARBA00037368"/>
    </source>
</evidence>
<dbReference type="EMBL" id="LVYU01000099">
    <property type="protein sequence ID" value="KZA99851.1"/>
    <property type="molecule type" value="Genomic_DNA"/>
</dbReference>
<name>A0A154IHE4_RHILE</name>
<dbReference type="RefSeq" id="WP_062942569.1">
    <property type="nucleotide sequence ID" value="NZ_CP171847.1"/>
</dbReference>
<protein>
    <recommendedName>
        <fullName evidence="8">Hydroxylysine kinase</fullName>
        <ecNumber evidence="7">2.7.1.81</ecNumber>
    </recommendedName>
</protein>
<dbReference type="InterPro" id="IPR050249">
    <property type="entry name" value="Pseudomonas-type_ThrB"/>
</dbReference>
<dbReference type="GO" id="GO:0047992">
    <property type="term" value="F:hydroxylysine kinase activity"/>
    <property type="evidence" value="ECO:0007669"/>
    <property type="project" value="UniProtKB-EC"/>
</dbReference>
<accession>A0A154IHE4</accession>
<dbReference type="InterPro" id="IPR011009">
    <property type="entry name" value="Kinase-like_dom_sf"/>
</dbReference>
<evidence type="ECO:0000313" key="10">
    <source>
        <dbReference type="EMBL" id="KZA99851.1"/>
    </source>
</evidence>
<dbReference type="GO" id="GO:0005737">
    <property type="term" value="C:cytoplasm"/>
    <property type="evidence" value="ECO:0007669"/>
    <property type="project" value="UniProtKB-SubCell"/>
</dbReference>
<evidence type="ECO:0000256" key="5">
    <source>
        <dbReference type="ARBA" id="ARBA00036820"/>
    </source>
</evidence>
<dbReference type="PANTHER" id="PTHR21064:SF1">
    <property type="entry name" value="HYDROXYLYSINE KINASE"/>
    <property type="match status" value="1"/>
</dbReference>
<dbReference type="SUPFAM" id="SSF56112">
    <property type="entry name" value="Protein kinase-like (PK-like)"/>
    <property type="match status" value="1"/>
</dbReference>
<gene>
    <name evidence="10" type="ORF">A4A59_20715</name>
</gene>
<organism evidence="10">
    <name type="scientific">Rhizobium leguminosarum</name>
    <dbReference type="NCBI Taxonomy" id="384"/>
    <lineage>
        <taxon>Bacteria</taxon>
        <taxon>Pseudomonadati</taxon>
        <taxon>Pseudomonadota</taxon>
        <taxon>Alphaproteobacteria</taxon>
        <taxon>Hyphomicrobiales</taxon>
        <taxon>Rhizobiaceae</taxon>
        <taxon>Rhizobium/Agrobacterium group</taxon>
        <taxon>Rhizobium</taxon>
    </lineage>
</organism>
<evidence type="ECO:0000259" key="9">
    <source>
        <dbReference type="PROSITE" id="PS50011"/>
    </source>
</evidence>
<keyword evidence="4" id="KW-0418">Kinase</keyword>
<sequence>MIEQSNDSQRSDALSSHWVPLPEAAVEKLVRNIYGLTGTVKRLSSERDETFRFAALDGRNYTLKIANPAEDPEALIFQSNALLHLAAVASEVPVPRMVSPLTGGSNSSFTDESGERRIVRLLTFLEGEQQYRTLASLQQNWNLGCALAALGHGLRSFEERPNGKLLWDISHALDLSDLVGCVGHSRQLLVKNVLAEFARKVPPVAEQLRTQIIHNDFNPHNILVHPDRSAEIVGIIDFGDMVHAPLINDLAVALSYHVATDDWPALSRALVCGYHSVAPLTPLEVDVLPILVKARLAMTIIITEWRAASRPDNRDYILRNHPSALEGLQRLSKLTDPELRRILSPSCEA</sequence>
<dbReference type="EC" id="2.7.1.81" evidence="7"/>
<dbReference type="InterPro" id="IPR002575">
    <property type="entry name" value="Aminoglycoside_PTrfase"/>
</dbReference>
<dbReference type="GO" id="GO:0005524">
    <property type="term" value="F:ATP binding"/>
    <property type="evidence" value="ECO:0007669"/>
    <property type="project" value="InterPro"/>
</dbReference>
<dbReference type="PROSITE" id="PS50011">
    <property type="entry name" value="PROTEIN_KINASE_DOM"/>
    <property type="match status" value="1"/>
</dbReference>
<feature type="domain" description="Protein kinase" evidence="9">
    <location>
        <begin position="26"/>
        <end position="349"/>
    </location>
</feature>
<dbReference type="PANTHER" id="PTHR21064">
    <property type="entry name" value="AMINOGLYCOSIDE PHOSPHOTRANSFERASE DOMAIN-CONTAINING PROTEIN-RELATED"/>
    <property type="match status" value="1"/>
</dbReference>
<dbReference type="AlphaFoldDB" id="A0A154IHE4"/>
<comment type="caution">
    <text evidence="10">The sequence shown here is derived from an EMBL/GenBank/DDBJ whole genome shotgun (WGS) entry which is preliminary data.</text>
</comment>
<evidence type="ECO:0000256" key="3">
    <source>
        <dbReference type="ARBA" id="ARBA00022679"/>
    </source>
</evidence>
<comment type="catalytic activity">
    <reaction evidence="5">
        <text>(5R)-5-hydroxy-L-lysine + GTP = (5R)-5-phosphooxy-L-lysine + GDP + H(+)</text>
        <dbReference type="Rhea" id="RHEA:19049"/>
        <dbReference type="ChEBI" id="CHEBI:15378"/>
        <dbReference type="ChEBI" id="CHEBI:37565"/>
        <dbReference type="ChEBI" id="CHEBI:57882"/>
        <dbReference type="ChEBI" id="CHEBI:58189"/>
        <dbReference type="ChEBI" id="CHEBI:58357"/>
        <dbReference type="EC" id="2.7.1.81"/>
    </reaction>
</comment>
<comment type="function">
    <text evidence="6">Catalyzes the GTP-dependent phosphorylation of 5-hydroxy-L-lysine.</text>
</comment>
<evidence type="ECO:0000256" key="4">
    <source>
        <dbReference type="ARBA" id="ARBA00022777"/>
    </source>
</evidence>
<evidence type="ECO:0000256" key="7">
    <source>
        <dbReference type="ARBA" id="ARBA00038873"/>
    </source>
</evidence>